<feature type="domain" description="OmpA-like" evidence="7">
    <location>
        <begin position="84"/>
        <end position="200"/>
    </location>
</feature>
<keyword evidence="2 4" id="KW-0472">Membrane</keyword>
<evidence type="ECO:0000313" key="9">
    <source>
        <dbReference type="Proteomes" id="UP000807785"/>
    </source>
</evidence>
<evidence type="ECO:0000256" key="5">
    <source>
        <dbReference type="SAM" id="MobiDB-lite"/>
    </source>
</evidence>
<dbReference type="Pfam" id="PF00691">
    <property type="entry name" value="OmpA"/>
    <property type="match status" value="1"/>
</dbReference>
<dbReference type="InterPro" id="IPR006664">
    <property type="entry name" value="OMP_bac"/>
</dbReference>
<evidence type="ECO:0000256" key="3">
    <source>
        <dbReference type="ARBA" id="ARBA00023237"/>
    </source>
</evidence>
<feature type="signal peptide" evidence="6">
    <location>
        <begin position="1"/>
        <end position="25"/>
    </location>
</feature>
<dbReference type="PROSITE" id="PS01068">
    <property type="entry name" value="OMPA_1"/>
    <property type="match status" value="1"/>
</dbReference>
<evidence type="ECO:0000313" key="8">
    <source>
        <dbReference type="EMBL" id="MBK6972087.1"/>
    </source>
</evidence>
<evidence type="ECO:0000256" key="1">
    <source>
        <dbReference type="ARBA" id="ARBA00004442"/>
    </source>
</evidence>
<name>A0A9D7E1S4_9PROT</name>
<comment type="caution">
    <text evidence="8">The sequence shown here is derived from an EMBL/GenBank/DDBJ whole genome shotgun (WGS) entry which is preliminary data.</text>
</comment>
<dbReference type="Proteomes" id="UP000807785">
    <property type="component" value="Unassembled WGS sequence"/>
</dbReference>
<evidence type="ECO:0000256" key="6">
    <source>
        <dbReference type="SAM" id="SignalP"/>
    </source>
</evidence>
<evidence type="ECO:0000256" key="4">
    <source>
        <dbReference type="PROSITE-ProRule" id="PRU00473"/>
    </source>
</evidence>
<feature type="region of interest" description="Disordered" evidence="5">
    <location>
        <begin position="176"/>
        <end position="200"/>
    </location>
</feature>
<dbReference type="AlphaFoldDB" id="A0A9D7E1S4"/>
<dbReference type="CDD" id="cd07185">
    <property type="entry name" value="OmpA_C-like"/>
    <property type="match status" value="1"/>
</dbReference>
<dbReference type="InterPro" id="IPR006690">
    <property type="entry name" value="OMPA-like_CS"/>
</dbReference>
<dbReference type="PANTHER" id="PTHR30329">
    <property type="entry name" value="STATOR ELEMENT OF FLAGELLAR MOTOR COMPLEX"/>
    <property type="match status" value="1"/>
</dbReference>
<dbReference type="EMBL" id="JADJEV010000002">
    <property type="protein sequence ID" value="MBK6972087.1"/>
    <property type="molecule type" value="Genomic_DNA"/>
</dbReference>
<dbReference type="Gene3D" id="3.30.1330.60">
    <property type="entry name" value="OmpA-like domain"/>
    <property type="match status" value="1"/>
</dbReference>
<organism evidence="8 9">
    <name type="scientific">Candidatus Methylophosphatis roskildensis</name>
    <dbReference type="NCBI Taxonomy" id="2899263"/>
    <lineage>
        <taxon>Bacteria</taxon>
        <taxon>Pseudomonadati</taxon>
        <taxon>Pseudomonadota</taxon>
        <taxon>Betaproteobacteria</taxon>
        <taxon>Nitrosomonadales</taxon>
        <taxon>Sterolibacteriaceae</taxon>
        <taxon>Candidatus Methylophosphatis</taxon>
    </lineage>
</organism>
<feature type="chain" id="PRO_5038584685" evidence="6">
    <location>
        <begin position="26"/>
        <end position="200"/>
    </location>
</feature>
<accession>A0A9D7E1S4</accession>
<reference evidence="8" key="1">
    <citation type="submission" date="2020-10" db="EMBL/GenBank/DDBJ databases">
        <title>Connecting structure to function with the recovery of over 1000 high-quality activated sludge metagenome-assembled genomes encoding full-length rRNA genes using long-read sequencing.</title>
        <authorList>
            <person name="Singleton C.M."/>
            <person name="Petriglieri F."/>
            <person name="Kristensen J.M."/>
            <person name="Kirkegaard R.H."/>
            <person name="Michaelsen T.Y."/>
            <person name="Andersen M.H."/>
            <person name="Karst S.M."/>
            <person name="Dueholm M.S."/>
            <person name="Nielsen P.H."/>
            <person name="Albertsen M."/>
        </authorList>
    </citation>
    <scope>NUCLEOTIDE SEQUENCE</scope>
    <source>
        <strain evidence="8">Bjer_18-Q3-R1-45_BAT3C.347</strain>
    </source>
</reference>
<dbReference type="InterPro" id="IPR006665">
    <property type="entry name" value="OmpA-like"/>
</dbReference>
<dbReference type="InterPro" id="IPR050330">
    <property type="entry name" value="Bact_OuterMem_StrucFunc"/>
</dbReference>
<protein>
    <submittedName>
        <fullName evidence="8">OmpA family protein</fullName>
    </submittedName>
</protein>
<keyword evidence="6" id="KW-0732">Signal</keyword>
<dbReference type="PANTHER" id="PTHR30329:SF21">
    <property type="entry name" value="LIPOPROTEIN YIAD-RELATED"/>
    <property type="match status" value="1"/>
</dbReference>
<gene>
    <name evidence="8" type="ORF">IPH26_03750</name>
</gene>
<keyword evidence="3" id="KW-0998">Cell outer membrane</keyword>
<dbReference type="InterPro" id="IPR036737">
    <property type="entry name" value="OmpA-like_sf"/>
</dbReference>
<evidence type="ECO:0000259" key="7">
    <source>
        <dbReference type="PROSITE" id="PS51123"/>
    </source>
</evidence>
<dbReference type="PROSITE" id="PS51123">
    <property type="entry name" value="OMPA_2"/>
    <property type="match status" value="1"/>
</dbReference>
<sequence>MKLSIHSLQVAAVVFGALCLSAAQAEPILRGKDINERNLIEALSPAPGGAVEGEPEVRTRSIKVMRDSPTAKPGEAAVKSAARATDKKASASLLITFETNSSELTSQARSALDVVGKALQNDKLAEFKFAIEGHADPRGGDDLNFRLSQARAESVVDYLASAHNIDRERLRPVGKGSTELANTQRADAPENRRVTITTLR</sequence>
<proteinExistence type="predicted"/>
<comment type="subcellular location">
    <subcellularLocation>
        <location evidence="1">Cell outer membrane</location>
    </subcellularLocation>
</comment>
<dbReference type="SUPFAM" id="SSF103088">
    <property type="entry name" value="OmpA-like"/>
    <property type="match status" value="1"/>
</dbReference>
<dbReference type="PRINTS" id="PR01021">
    <property type="entry name" value="OMPADOMAIN"/>
</dbReference>
<dbReference type="GO" id="GO:0009279">
    <property type="term" value="C:cell outer membrane"/>
    <property type="evidence" value="ECO:0007669"/>
    <property type="project" value="UniProtKB-SubCell"/>
</dbReference>
<evidence type="ECO:0000256" key="2">
    <source>
        <dbReference type="ARBA" id="ARBA00023136"/>
    </source>
</evidence>